<reference evidence="4 5" key="1">
    <citation type="submission" date="2019-09" db="EMBL/GenBank/DDBJ databases">
        <title>Flavobacterium sp. nov., isolated from glacier ice.</title>
        <authorList>
            <person name="Liu Q."/>
        </authorList>
    </citation>
    <scope>NUCLEOTIDE SEQUENCE [LARGE SCALE GENOMIC DNA]</scope>
    <source>
        <strain evidence="4 5">NBRC 112527</strain>
    </source>
</reference>
<dbReference type="OrthoDB" id="9788959at2"/>
<feature type="domain" description="UspA" evidence="3">
    <location>
        <begin position="7"/>
        <end position="155"/>
    </location>
</feature>
<protein>
    <recommendedName>
        <fullName evidence="2">Universal stress protein</fullName>
    </recommendedName>
</protein>
<accession>A0A7J5AJ41</accession>
<keyword evidence="2" id="KW-0963">Cytoplasm</keyword>
<dbReference type="GO" id="GO:0005737">
    <property type="term" value="C:cytoplasm"/>
    <property type="evidence" value="ECO:0007669"/>
    <property type="project" value="UniProtKB-SubCell"/>
</dbReference>
<keyword evidence="5" id="KW-1185">Reference proteome</keyword>
<dbReference type="PANTHER" id="PTHR46268">
    <property type="entry name" value="STRESS RESPONSE PROTEIN NHAX"/>
    <property type="match status" value="1"/>
</dbReference>
<dbReference type="PANTHER" id="PTHR46268:SF6">
    <property type="entry name" value="UNIVERSAL STRESS PROTEIN UP12"/>
    <property type="match status" value="1"/>
</dbReference>
<dbReference type="EMBL" id="WAEM01000001">
    <property type="protein sequence ID" value="KAB1157596.1"/>
    <property type="molecule type" value="Genomic_DNA"/>
</dbReference>
<dbReference type="PIRSF" id="PIRSF006276">
    <property type="entry name" value="UspA"/>
    <property type="match status" value="1"/>
</dbReference>
<evidence type="ECO:0000259" key="3">
    <source>
        <dbReference type="Pfam" id="PF00582"/>
    </source>
</evidence>
<evidence type="ECO:0000256" key="1">
    <source>
        <dbReference type="ARBA" id="ARBA00008791"/>
    </source>
</evidence>
<dbReference type="SUPFAM" id="SSF52402">
    <property type="entry name" value="Adenine nucleotide alpha hydrolases-like"/>
    <property type="match status" value="1"/>
</dbReference>
<proteinExistence type="inferred from homology"/>
<sequence>METIKMNTVLIALDYNPTDQKIAEVGFSLAKAMNAKIILLHVFLTPVDYSSVAYEPIMGFAGFSNLDAYQQNTEILSKTALDFLDNVKKHLGDSSIETLVKEGEYAETILETANLYKADIIVIGSHSKKWLEKIVMGSTTEKILHDTNIPLLIIPTKKKQ</sequence>
<dbReference type="InterPro" id="IPR014729">
    <property type="entry name" value="Rossmann-like_a/b/a_fold"/>
</dbReference>
<evidence type="ECO:0000313" key="4">
    <source>
        <dbReference type="EMBL" id="KAB1157596.1"/>
    </source>
</evidence>
<gene>
    <name evidence="4" type="ORF">F6464_00485</name>
</gene>
<comment type="caution">
    <text evidence="4">The sequence shown here is derived from an EMBL/GenBank/DDBJ whole genome shotgun (WGS) entry which is preliminary data.</text>
</comment>
<name>A0A7J5AJ41_9FLAO</name>
<evidence type="ECO:0000313" key="5">
    <source>
        <dbReference type="Proteomes" id="UP000490922"/>
    </source>
</evidence>
<evidence type="ECO:0000256" key="2">
    <source>
        <dbReference type="PIRNR" id="PIRNR006276"/>
    </source>
</evidence>
<dbReference type="Proteomes" id="UP000490922">
    <property type="component" value="Unassembled WGS sequence"/>
</dbReference>
<comment type="similarity">
    <text evidence="1 2">Belongs to the universal stress protein A family.</text>
</comment>
<dbReference type="AlphaFoldDB" id="A0A7J5AJ41"/>
<dbReference type="InterPro" id="IPR006016">
    <property type="entry name" value="UspA"/>
</dbReference>
<organism evidence="4 5">
    <name type="scientific">Flavobacterium luteum</name>
    <dbReference type="NCBI Taxonomy" id="2026654"/>
    <lineage>
        <taxon>Bacteria</taxon>
        <taxon>Pseudomonadati</taxon>
        <taxon>Bacteroidota</taxon>
        <taxon>Flavobacteriia</taxon>
        <taxon>Flavobacteriales</taxon>
        <taxon>Flavobacteriaceae</taxon>
        <taxon>Flavobacterium</taxon>
    </lineage>
</organism>
<dbReference type="RefSeq" id="WP_151105790.1">
    <property type="nucleotide sequence ID" value="NZ_WAEM01000001.1"/>
</dbReference>
<dbReference type="PRINTS" id="PR01438">
    <property type="entry name" value="UNVRSLSTRESS"/>
</dbReference>
<dbReference type="InterPro" id="IPR006015">
    <property type="entry name" value="Universal_stress_UspA"/>
</dbReference>
<dbReference type="Gene3D" id="3.40.50.620">
    <property type="entry name" value="HUPs"/>
    <property type="match status" value="1"/>
</dbReference>
<comment type="subcellular location">
    <subcellularLocation>
        <location evidence="2">Cytoplasm</location>
    </subcellularLocation>
</comment>
<dbReference type="CDD" id="cd00293">
    <property type="entry name" value="USP-like"/>
    <property type="match status" value="1"/>
</dbReference>
<dbReference type="Pfam" id="PF00582">
    <property type="entry name" value="Usp"/>
    <property type="match status" value="1"/>
</dbReference>